<dbReference type="AlphaFoldDB" id="A0A243R845"/>
<organism evidence="10 11">
    <name type="scientific">Streptosporangium minutum</name>
    <dbReference type="NCBI Taxonomy" id="569862"/>
    <lineage>
        <taxon>Bacteria</taxon>
        <taxon>Bacillati</taxon>
        <taxon>Actinomycetota</taxon>
        <taxon>Actinomycetes</taxon>
        <taxon>Streptosporangiales</taxon>
        <taxon>Streptosporangiaceae</taxon>
        <taxon>Streptosporangium</taxon>
    </lineage>
</organism>
<comment type="caution">
    <text evidence="10">The sequence shown here is derived from an EMBL/GenBank/DDBJ whole genome shotgun (WGS) entry which is preliminary data.</text>
</comment>
<evidence type="ECO:0000256" key="1">
    <source>
        <dbReference type="ARBA" id="ARBA00012513"/>
    </source>
</evidence>
<feature type="region of interest" description="Disordered" evidence="8">
    <location>
        <begin position="359"/>
        <end position="410"/>
    </location>
</feature>
<feature type="compositionally biased region" description="Low complexity" evidence="8">
    <location>
        <begin position="383"/>
        <end position="410"/>
    </location>
</feature>
<dbReference type="EMBL" id="NGFP01000253">
    <property type="protein sequence ID" value="OUC90758.1"/>
    <property type="molecule type" value="Genomic_DNA"/>
</dbReference>
<dbReference type="PROSITE" id="PS50011">
    <property type="entry name" value="PROTEIN_KINASE_DOM"/>
    <property type="match status" value="1"/>
</dbReference>
<sequence length="570" mass="60252">MDPASLWIGNGGTGRFPHMPGDRLRVLAGRYRLQAPLGEGGMGLVWRAWDELLRQTVAVKEVSLSTGLTSRDREERLRRTLREARTAATLRGHPGIVTVYDVVEEDGLPWIVMELVDGPSMAQVIRAEQRLPEDRVARIGLQVISALAAAEAAGVVHRDVKPANILLTGGRAVLTDFGISAAAHETTDLTGTGQLLGTPAYLAPEQIEGERASAASDLWAVGVTLYEAVEGRRPFERESTAATIAAIVNLPPAPARHVDRLRPVIDGLLRKDPAERLTAGQATALLSPTAAGAEWGQAALVRSPGSSDPAGGGDGAAREDAGLKSTSAAASRRPYGRVALATGTALVAVVVTVIWGTQRIPSGSGTTQTSGATGSPAPSHIQSPGPSGSPASSHVQSPGPSGSPAASTVPAALPRGFTLHRDRRGFSLAVPDGWSKEESEDQVSWERPESSALSSPSWYLGVFTDPGRKETGQPTDILNRLRDTLRKDMVAAGSYQELSRRPVPFAGGRAAELEFGFAHRDASGMRFRFYARCVIPDSGGTGILWFFAPAGDWAEAGTHVATFVETFRLD</sequence>
<evidence type="ECO:0000313" key="10">
    <source>
        <dbReference type="EMBL" id="OUC90758.1"/>
    </source>
</evidence>
<evidence type="ECO:0000256" key="6">
    <source>
        <dbReference type="ARBA" id="ARBA00022840"/>
    </source>
</evidence>
<evidence type="ECO:0000256" key="3">
    <source>
        <dbReference type="ARBA" id="ARBA00022679"/>
    </source>
</evidence>
<keyword evidence="4 7" id="KW-0547">Nucleotide-binding</keyword>
<keyword evidence="6 7" id="KW-0067">ATP-binding</keyword>
<feature type="domain" description="Protein kinase" evidence="9">
    <location>
        <begin position="31"/>
        <end position="290"/>
    </location>
</feature>
<dbReference type="GO" id="GO:0004674">
    <property type="term" value="F:protein serine/threonine kinase activity"/>
    <property type="evidence" value="ECO:0007669"/>
    <property type="project" value="UniProtKB-KW"/>
</dbReference>
<dbReference type="Proteomes" id="UP000194761">
    <property type="component" value="Unassembled WGS sequence"/>
</dbReference>
<protein>
    <recommendedName>
        <fullName evidence="1">non-specific serine/threonine protein kinase</fullName>
        <ecNumber evidence="1">2.7.11.1</ecNumber>
    </recommendedName>
</protein>
<dbReference type="PROSITE" id="PS00107">
    <property type="entry name" value="PROTEIN_KINASE_ATP"/>
    <property type="match status" value="1"/>
</dbReference>
<feature type="region of interest" description="Disordered" evidence="8">
    <location>
        <begin position="301"/>
        <end position="333"/>
    </location>
</feature>
<dbReference type="Gene3D" id="1.10.510.10">
    <property type="entry name" value="Transferase(Phosphotransferase) domain 1"/>
    <property type="match status" value="1"/>
</dbReference>
<evidence type="ECO:0000256" key="2">
    <source>
        <dbReference type="ARBA" id="ARBA00022527"/>
    </source>
</evidence>
<accession>A0A243R845</accession>
<dbReference type="RefSeq" id="WP_086577919.1">
    <property type="nucleotide sequence ID" value="NZ_NGFP01000253.1"/>
</dbReference>
<dbReference type="PROSITE" id="PS00108">
    <property type="entry name" value="PROTEIN_KINASE_ST"/>
    <property type="match status" value="1"/>
</dbReference>
<dbReference type="EC" id="2.7.11.1" evidence="1"/>
<evidence type="ECO:0000256" key="8">
    <source>
        <dbReference type="SAM" id="MobiDB-lite"/>
    </source>
</evidence>
<dbReference type="SMART" id="SM00220">
    <property type="entry name" value="S_TKc"/>
    <property type="match status" value="1"/>
</dbReference>
<keyword evidence="2" id="KW-0723">Serine/threonine-protein kinase</keyword>
<keyword evidence="3" id="KW-0808">Transferase</keyword>
<feature type="compositionally biased region" description="Low complexity" evidence="8">
    <location>
        <begin position="362"/>
        <end position="375"/>
    </location>
</feature>
<proteinExistence type="predicted"/>
<dbReference type="Gene3D" id="3.30.200.20">
    <property type="entry name" value="Phosphorylase Kinase, domain 1"/>
    <property type="match status" value="1"/>
</dbReference>
<keyword evidence="11" id="KW-1185">Reference proteome</keyword>
<dbReference type="PANTHER" id="PTHR43289">
    <property type="entry name" value="MITOGEN-ACTIVATED PROTEIN KINASE KINASE KINASE 20-RELATED"/>
    <property type="match status" value="1"/>
</dbReference>
<dbReference type="InterPro" id="IPR008271">
    <property type="entry name" value="Ser/Thr_kinase_AS"/>
</dbReference>
<evidence type="ECO:0000259" key="9">
    <source>
        <dbReference type="PROSITE" id="PS50011"/>
    </source>
</evidence>
<dbReference type="InterPro" id="IPR000719">
    <property type="entry name" value="Prot_kinase_dom"/>
</dbReference>
<reference evidence="10 11" key="1">
    <citation type="submission" date="2017-05" db="EMBL/GenBank/DDBJ databases">
        <title>Biotechnological potential of actinobacteria isolated from South African environments.</title>
        <authorList>
            <person name="Le Roes-Hill M."/>
            <person name="Prins A."/>
            <person name="Durrell K.A."/>
        </authorList>
    </citation>
    <scope>NUCLEOTIDE SEQUENCE [LARGE SCALE GENOMIC DNA]</scope>
    <source>
        <strain evidence="10">M26</strain>
    </source>
</reference>
<evidence type="ECO:0000256" key="7">
    <source>
        <dbReference type="PROSITE-ProRule" id="PRU10141"/>
    </source>
</evidence>
<evidence type="ECO:0000313" key="11">
    <source>
        <dbReference type="Proteomes" id="UP000194761"/>
    </source>
</evidence>
<evidence type="ECO:0000256" key="4">
    <source>
        <dbReference type="ARBA" id="ARBA00022741"/>
    </source>
</evidence>
<name>A0A243R845_9ACTN</name>
<evidence type="ECO:0000256" key="5">
    <source>
        <dbReference type="ARBA" id="ARBA00022777"/>
    </source>
</evidence>
<dbReference type="InterPro" id="IPR017441">
    <property type="entry name" value="Protein_kinase_ATP_BS"/>
</dbReference>
<dbReference type="Pfam" id="PF00069">
    <property type="entry name" value="Pkinase"/>
    <property type="match status" value="1"/>
</dbReference>
<keyword evidence="5" id="KW-0418">Kinase</keyword>
<dbReference type="PANTHER" id="PTHR43289:SF6">
    <property type="entry name" value="SERINE_THREONINE-PROTEIN KINASE NEKL-3"/>
    <property type="match status" value="1"/>
</dbReference>
<dbReference type="CDD" id="cd14014">
    <property type="entry name" value="STKc_PknB_like"/>
    <property type="match status" value="1"/>
</dbReference>
<dbReference type="SUPFAM" id="SSF56112">
    <property type="entry name" value="Protein kinase-like (PK-like)"/>
    <property type="match status" value="1"/>
</dbReference>
<gene>
    <name evidence="10" type="ORF">CA984_36180</name>
</gene>
<dbReference type="InterPro" id="IPR011009">
    <property type="entry name" value="Kinase-like_dom_sf"/>
</dbReference>
<feature type="binding site" evidence="7">
    <location>
        <position position="60"/>
    </location>
    <ligand>
        <name>ATP</name>
        <dbReference type="ChEBI" id="CHEBI:30616"/>
    </ligand>
</feature>
<dbReference type="GO" id="GO:0005524">
    <property type="term" value="F:ATP binding"/>
    <property type="evidence" value="ECO:0007669"/>
    <property type="project" value="UniProtKB-UniRule"/>
</dbReference>